<comment type="caution">
    <text evidence="1">The sequence shown here is derived from an EMBL/GenBank/DDBJ whole genome shotgun (WGS) entry which is preliminary data.</text>
</comment>
<reference evidence="1 2" key="1">
    <citation type="submission" date="2024-12" db="EMBL/GenBank/DDBJ databases">
        <title>Forecasting of Potato common scab and diversities of Pathogenic streptomyces spp. in china.</title>
        <authorList>
            <person name="Handique U."/>
            <person name="Wu J."/>
        </authorList>
    </citation>
    <scope>NUCLEOTIDE SEQUENCE [LARGE SCALE GENOMIC DNA]</scope>
    <source>
        <strain evidence="1 2">ZRIMU1530</strain>
    </source>
</reference>
<gene>
    <name evidence="1" type="ORF">ACKI18_14505</name>
</gene>
<evidence type="ECO:0000313" key="2">
    <source>
        <dbReference type="Proteomes" id="UP001631957"/>
    </source>
</evidence>
<dbReference type="RefSeq" id="WP_055723733.1">
    <property type="nucleotide sequence ID" value="NZ_JBJVNI010000007.1"/>
</dbReference>
<proteinExistence type="predicted"/>
<evidence type="ECO:0008006" key="3">
    <source>
        <dbReference type="Google" id="ProtNLM"/>
    </source>
</evidence>
<evidence type="ECO:0000313" key="1">
    <source>
        <dbReference type="EMBL" id="MFM9609911.1"/>
    </source>
</evidence>
<keyword evidence="2" id="KW-1185">Reference proteome</keyword>
<dbReference type="Proteomes" id="UP001631957">
    <property type="component" value="Unassembled WGS sequence"/>
</dbReference>
<organism evidence="1 2">
    <name type="scientific">Streptomyces niveiscabiei</name>
    <dbReference type="NCBI Taxonomy" id="164115"/>
    <lineage>
        <taxon>Bacteria</taxon>
        <taxon>Bacillati</taxon>
        <taxon>Actinomycetota</taxon>
        <taxon>Actinomycetes</taxon>
        <taxon>Kitasatosporales</taxon>
        <taxon>Streptomycetaceae</taxon>
        <taxon>Streptomyces</taxon>
    </lineage>
</organism>
<dbReference type="EMBL" id="JBJVNI010000007">
    <property type="protein sequence ID" value="MFM9609911.1"/>
    <property type="molecule type" value="Genomic_DNA"/>
</dbReference>
<protein>
    <recommendedName>
        <fullName evidence="3">DUF397 domain-containing protein</fullName>
    </recommendedName>
</protein>
<sequence>MTAGKLATPNALLAHDLSDAQWTKSESSTASDDDCLEATHVPELGGWVLRHSMYAAYTQGVQAGQPGLVPGS</sequence>
<accession>A0ABW9HPY1</accession>
<name>A0ABW9HPY1_9ACTN</name>